<dbReference type="PaxDb" id="7227-FBpp0077464"/>
<dbReference type="EMBL" id="AE014134">
    <property type="protein sequence ID" value="AAN10429.1"/>
    <property type="molecule type" value="Genomic_DNA"/>
</dbReference>
<reference evidence="2 4" key="3">
    <citation type="journal article" date="2002" name="Genome Biol.">
        <title>Annotation of the Drosophila melanogaster euchromatic genome: a systematic review.</title>
        <authorList>
            <person name="Misra S."/>
            <person name="Crosby M.A."/>
            <person name="Mungall C.J."/>
            <person name="Matthews B.B."/>
            <person name="Campbell K.S."/>
            <person name="Hradecky P."/>
            <person name="Huang Y."/>
            <person name="Kaminker J.S."/>
            <person name="Millburn G.H."/>
            <person name="Prochnik S.E."/>
            <person name="Smith C.D."/>
            <person name="Tupy J.L."/>
            <person name="Whitfied E.J."/>
            <person name="Bayraktaroglu L."/>
            <person name="Berman B.P."/>
            <person name="Bettencourt B.R."/>
            <person name="Celniker S.E."/>
            <person name="de Grey A.D."/>
            <person name="Drysdale R.A."/>
            <person name="Harris N.L."/>
            <person name="Richter J."/>
            <person name="Russo S."/>
            <person name="Schroeder A.J."/>
            <person name="Shu S.Q."/>
            <person name="Stapleton M."/>
            <person name="Yamada C."/>
            <person name="Ashburner M."/>
            <person name="Gelbart W.M."/>
            <person name="Rubin G.M."/>
            <person name="Lewis S.E."/>
        </authorList>
    </citation>
    <scope>GENOME REANNOTATION</scope>
    <source>
        <strain evidence="4">Berkeley</strain>
    </source>
</reference>
<protein>
    <submittedName>
        <fullName evidence="2">Uncharacterized protein, isoform B</fullName>
    </submittedName>
</protein>
<dbReference type="AGR" id="FB:FBgn0051948"/>
<name>Q8IPY5_DROME</name>
<dbReference type="KEGG" id="dme:Dmel_CG31948"/>
<dbReference type="Bgee" id="FBgn0051948">
    <property type="expression patterns" value="Expressed in early elongation stage spermatid (Drosophila) in testis and 30 other cell types or tissues"/>
</dbReference>
<dbReference type="PhylomeDB" id="Q8IPY5"/>
<dbReference type="AlphaFoldDB" id="Q8IPY5"/>
<reference evidence="2 4" key="4">
    <citation type="journal article" date="2002" name="Genome Biol.">
        <title>The transposable elements of the Drosophila melanogaster euchromatin: a genomics perspective.</title>
        <authorList>
            <person name="Kaminker J.S."/>
            <person name="Bergman C.M."/>
            <person name="Kronmiller B."/>
            <person name="Carlson J."/>
            <person name="Svirskas R."/>
            <person name="Patel S."/>
            <person name="Frise E."/>
            <person name="Wheeler D.A."/>
            <person name="Lewis S.E."/>
            <person name="Rubin G.M."/>
            <person name="Ashburner M."/>
            <person name="Celniker S.E."/>
        </authorList>
    </citation>
    <scope>NUCLEOTIDE SEQUENCE [LARGE SCALE GENOMIC DNA]</scope>
    <source>
        <strain evidence="4">Berkeley</strain>
    </source>
</reference>
<reference evidence="2 4" key="11">
    <citation type="journal article" date="2015" name="Genome Res.">
        <title>The Release 6 reference sequence of the Drosophila melanogaster genome.</title>
        <authorList>
            <person name="Hoskins R.A."/>
            <person name="Carlson J.W."/>
            <person name="Wan K.H."/>
            <person name="Park S."/>
            <person name="Mendez I."/>
            <person name="Galle S.E."/>
            <person name="Booth B.W."/>
            <person name="Pfeiffer B.D."/>
            <person name="George R.A."/>
            <person name="Svirskas R."/>
            <person name="Krzywinski M."/>
            <person name="Schein J."/>
            <person name="Accardo M.C."/>
            <person name="Damia E."/>
            <person name="Messina G."/>
            <person name="Mendez-Lago M."/>
            <person name="de Pablos B."/>
            <person name="Demakova O.V."/>
            <person name="Andreyeva E.N."/>
            <person name="Boldyreva L.V."/>
            <person name="Marra M."/>
            <person name="Carvalho A.B."/>
            <person name="Dimitri P."/>
            <person name="Villasante A."/>
            <person name="Zhimulev I.F."/>
            <person name="Rubin G.M."/>
            <person name="Karpen G.H."/>
            <person name="Celniker S.E."/>
        </authorList>
    </citation>
    <scope>NUCLEOTIDE SEQUENCE [LARGE SCALE GENOMIC DNA]</scope>
    <source>
        <strain evidence="4">Berkeley</strain>
    </source>
</reference>
<dbReference type="CDD" id="cd17039">
    <property type="entry name" value="Ubl_ubiquitin_like"/>
    <property type="match status" value="1"/>
</dbReference>
<dbReference type="OrthoDB" id="7855743at2759"/>
<reference evidence="2 4" key="6">
    <citation type="journal article" date="2005" name="PLoS Comput. Biol.">
        <title>Combined evidence annotation of transposable elements in genome sequences.</title>
        <authorList>
            <person name="Quesneville H."/>
            <person name="Bergman C.M."/>
            <person name="Andrieu O."/>
            <person name="Autard D."/>
            <person name="Nouaud D."/>
            <person name="Ashburner M."/>
            <person name="Anxolabehere D."/>
        </authorList>
    </citation>
    <scope>NUCLEOTIDE SEQUENCE [LARGE SCALE GENOMIC DNA]</scope>
    <source>
        <strain evidence="4">Berkeley</strain>
    </source>
</reference>
<dbReference type="DNASU" id="326178"/>
<evidence type="ECO:0000313" key="4">
    <source>
        <dbReference type="Proteomes" id="UP000000803"/>
    </source>
</evidence>
<dbReference type="OMA" id="CTFVIPM"/>
<dbReference type="InParanoid" id="Q8IPY5"/>
<dbReference type="InterPro" id="IPR031961">
    <property type="entry name" value="DUF4780"/>
</dbReference>
<evidence type="ECO:0000259" key="1">
    <source>
        <dbReference type="PROSITE" id="PS50053"/>
    </source>
</evidence>
<reference evidence="2 4" key="9">
    <citation type="journal article" date="2015" name="G3 (Bethesda)">
        <title>Gene Model Annotations for Drosophila melanogaster: Impact of High-Throughput Data.</title>
        <authorList>
            <consortium name="FlyBase Consortium"/>
            <person name="Matthews B.B."/>
            <person name="Dos Santos G."/>
            <person name="Crosby M.A."/>
            <person name="Emmert D.B."/>
            <person name="St Pierre S.E."/>
            <person name="Gramates L.S."/>
            <person name="Zhou P."/>
            <person name="Schroeder A.J."/>
            <person name="Falls K."/>
            <person name="Strelets V."/>
            <person name="Russo S.M."/>
            <person name="Gelbart W.M."/>
            <person name="null"/>
        </authorList>
    </citation>
    <scope>NUCLEOTIDE SEQUENCE [LARGE SCALE GENOMIC DNA]</scope>
    <source>
        <strain evidence="4">Berkeley</strain>
    </source>
</reference>
<dbReference type="STRING" id="7227.FBpp0077464"/>
<reference evidence="2 4" key="5">
    <citation type="journal article" date="2002" name="Genome Biol.">
        <title>Heterochromatic sequences in a Drosophila whole-genome shotgun assembly.</title>
        <authorList>
            <person name="Hoskins R.A."/>
            <person name="Smith C.D."/>
            <person name="Carlson J.W."/>
            <person name="Carvalho A.B."/>
            <person name="Halpern A."/>
            <person name="Kaminker J.S."/>
            <person name="Kennedy C."/>
            <person name="Mungall C.J."/>
            <person name="Sullivan B.A."/>
            <person name="Sutton G.G."/>
            <person name="Yasuhara J.C."/>
            <person name="Wakimoto B.T."/>
            <person name="Myers E.W."/>
            <person name="Celniker S.E."/>
            <person name="Rubin G.M."/>
            <person name="Karpen G.H."/>
        </authorList>
    </citation>
    <scope>NUCLEOTIDE SEQUENCE [LARGE SCALE GENOMIC DNA]</scope>
    <source>
        <strain evidence="4">Berkeley</strain>
    </source>
</reference>
<feature type="domain" description="Ubiquitin-like" evidence="1">
    <location>
        <begin position="3"/>
        <end position="60"/>
    </location>
</feature>
<dbReference type="FlyBase" id="FBgn0051948">
    <property type="gene designation" value="CG31948"/>
</dbReference>
<gene>
    <name evidence="2" type="primary">CG9966</name>
    <name evidence="2" type="synonym">Dmel\CG31948</name>
    <name evidence="2 3" type="ORF">CG31948</name>
    <name evidence="2" type="ORF">Dmel_CG31948</name>
</gene>
<dbReference type="Pfam" id="PF16012">
    <property type="entry name" value="DUF4780"/>
    <property type="match status" value="1"/>
</dbReference>
<evidence type="ECO:0000313" key="2">
    <source>
        <dbReference type="EMBL" id="AAN10429.1"/>
    </source>
</evidence>
<sequence>MFVQVFIKNKNEYRRAALIRVKEDYKIFDLKVVLEKHTKIPVEHQNIRFFDAVLKDEYLLCKVAKKCKADLFAFNNEEVFSRIQFLDNVEHRCQSMLKLNDHKMNMELPNEVRPQIVGMAGGYSRESGSSVTSSSGLSSKRSCFISTCYPKAERKACVSADTCHVKCCDGEDNRPPYARIMPEDRRFGVVITNEECPCDCDFNCILEFMAEAFHTAQDVASLSFSQCTPVAEFDCSLLLVAEDSDSSDWLLRVARPMCPPYRCTSFIKHFDLVRSIFVIPMIVERRLCNVFQIFENQNCGIDTGKWCVMEMAPLDPCSDSYASKVIFPDSTNYEIVAYIDNESKEYIENHCSKIKYITWHLPVDFPQGLSCT</sequence>
<keyword evidence="4" id="KW-1185">Reference proteome</keyword>
<dbReference type="InterPro" id="IPR000626">
    <property type="entry name" value="Ubiquitin-like_dom"/>
</dbReference>
<dbReference type="SUPFAM" id="SSF54236">
    <property type="entry name" value="Ubiquitin-like"/>
    <property type="match status" value="1"/>
</dbReference>
<dbReference type="PROSITE" id="PS50053">
    <property type="entry name" value="UBIQUITIN_2"/>
    <property type="match status" value="1"/>
</dbReference>
<reference evidence="2 4" key="7">
    <citation type="journal article" date="2007" name="Science">
        <title>The Release 5.1 annotation of Drosophila melanogaster heterochromatin.</title>
        <authorList>
            <person name="Smith C.D."/>
            <person name="Shu S."/>
            <person name="Mungall C.J."/>
            <person name="Karpen G.H."/>
        </authorList>
    </citation>
    <scope>NUCLEOTIDE SEQUENCE [LARGE SCALE GENOMIC DNA]</scope>
    <source>
        <strain evidence="4">Berkeley</strain>
    </source>
</reference>
<dbReference type="BioGRID-ORCS" id="326178">
    <property type="hits" value="0 hits in 1 CRISPR screen"/>
</dbReference>
<reference evidence="2 4" key="2">
    <citation type="journal article" date="2002" name="Genome Biol.">
        <title>Finishing a whole-genome shotgun: release 3 of the Drosophila melanogaster euchromatic genome sequence.</title>
        <authorList>
            <person name="Celniker S.E."/>
            <person name="Wheeler D.A."/>
            <person name="Kronmiller B."/>
            <person name="Carlson J.W."/>
            <person name="Halpern A."/>
            <person name="Patel S."/>
            <person name="Adams M."/>
            <person name="Champe M."/>
            <person name="Dugan S.P."/>
            <person name="Frise E."/>
            <person name="Hodgson A."/>
            <person name="George R.A."/>
            <person name="Hoskins R.A."/>
            <person name="Laverty T."/>
            <person name="Muzny D.M."/>
            <person name="Nelson C.R."/>
            <person name="Pacleb J.M."/>
            <person name="Park S."/>
            <person name="Pfeiffer B.D."/>
            <person name="Richards S."/>
            <person name="Sodergren E.J."/>
            <person name="Svirskas R."/>
            <person name="Tabor P.E."/>
            <person name="Wan K."/>
            <person name="Stapleton M."/>
            <person name="Sutton G.G."/>
            <person name="Venter C."/>
            <person name="Weinstock G."/>
            <person name="Scherer S.E."/>
            <person name="Myers E.W."/>
            <person name="Gibbs R.A."/>
            <person name="Rubin G.M."/>
        </authorList>
    </citation>
    <scope>NUCLEOTIDE SEQUENCE [LARGE SCALE GENOMIC DNA]</scope>
    <source>
        <strain evidence="4">Berkeley</strain>
    </source>
</reference>
<dbReference type="InterPro" id="IPR029071">
    <property type="entry name" value="Ubiquitin-like_domsf"/>
</dbReference>
<dbReference type="RefSeq" id="NP_722807.1">
    <property type="nucleotide sequence ID" value="NM_164482.3"/>
</dbReference>
<reference evidence="2 4" key="8">
    <citation type="journal article" date="2007" name="Science">
        <title>Sequence finishing and mapping of Drosophila melanogaster heterochromatin.</title>
        <authorList>
            <person name="Hoskins R.A."/>
            <person name="Carlson J.W."/>
            <person name="Kennedy C."/>
            <person name="Acevedo D."/>
            <person name="Evans-Holm M."/>
            <person name="Frise E."/>
            <person name="Wan K.H."/>
            <person name="Park S."/>
            <person name="Mendez-Lago M."/>
            <person name="Rossi F."/>
            <person name="Villasante A."/>
            <person name="Dimitri P."/>
            <person name="Karpen G.H."/>
            <person name="Celniker S.E."/>
        </authorList>
    </citation>
    <scope>NUCLEOTIDE SEQUENCE [LARGE SCALE GENOMIC DNA]</scope>
    <source>
        <strain evidence="4">Berkeley</strain>
    </source>
</reference>
<accession>Q8IPY5</accession>
<reference evidence="2 4" key="10">
    <citation type="journal article" date="2015" name="G3 (Bethesda)">
        <title>Gene Model Annotations for Drosophila melanogaster: The Rule-Benders.</title>
        <authorList>
            <consortium name="FlyBase Consortium"/>
            <person name="Crosby M.A."/>
            <person name="Gramates L.S."/>
            <person name="Dos Santos G."/>
            <person name="Matthews B.B."/>
            <person name="St Pierre S.E."/>
            <person name="Zhou P."/>
            <person name="Schroeder A.J."/>
            <person name="Falls K."/>
            <person name="Emmert D.B."/>
            <person name="Russo S.M."/>
            <person name="Gelbart W.M."/>
            <person name="null"/>
        </authorList>
    </citation>
    <scope>NUCLEOTIDE SEQUENCE [LARGE SCALE GENOMIC DNA]</scope>
    <source>
        <strain evidence="4">Berkeley</strain>
    </source>
</reference>
<dbReference type="GeneID" id="326178"/>
<reference evidence="2 4" key="1">
    <citation type="journal article" date="2000" name="Science">
        <title>The genome sequence of Drosophila melanogaster.</title>
        <authorList>
            <person name="Adams M.D."/>
            <person name="Celniker S.E."/>
            <person name="Holt R.A."/>
            <person name="Evans C.A."/>
            <person name="Gocayne J.D."/>
            <person name="Amanatides P.G."/>
            <person name="Scherer S.E."/>
            <person name="Li P.W."/>
            <person name="Hoskins R.A."/>
            <person name="Galle R.F."/>
            <person name="George R.A."/>
            <person name="Lewis S.E."/>
            <person name="Richards S."/>
            <person name="Ashburner M."/>
            <person name="Henderson S.N."/>
            <person name="Sutton G.G."/>
            <person name="Wortman J.R."/>
            <person name="Yandell M.D."/>
            <person name="Zhang Q."/>
            <person name="Chen L.X."/>
            <person name="Brandon R.C."/>
            <person name="Rogers Y.H."/>
            <person name="Blazej R.G."/>
            <person name="Champe M."/>
            <person name="Pfeiffer B.D."/>
            <person name="Wan K.H."/>
            <person name="Doyle C."/>
            <person name="Baxter E.G."/>
            <person name="Helt G."/>
            <person name="Nelson C.R."/>
            <person name="Gabor G.L."/>
            <person name="Abril J.F."/>
            <person name="Agbayani A."/>
            <person name="An H.J."/>
            <person name="Andrews-Pfannkoch C."/>
            <person name="Baldwin D."/>
            <person name="Ballew R.M."/>
            <person name="Basu A."/>
            <person name="Baxendale J."/>
            <person name="Bayraktaroglu L."/>
            <person name="Beasley E.M."/>
            <person name="Beeson K.Y."/>
            <person name="Benos P.V."/>
            <person name="Berman B.P."/>
            <person name="Bhandari D."/>
            <person name="Bolshakov S."/>
            <person name="Borkova D."/>
            <person name="Botchan M.R."/>
            <person name="Bouck J."/>
            <person name="Brokstein P."/>
            <person name="Brottier P."/>
            <person name="Burtis K.C."/>
            <person name="Busam D.A."/>
            <person name="Butler H."/>
            <person name="Cadieu E."/>
            <person name="Center A."/>
            <person name="Chandra I."/>
            <person name="Cherry J.M."/>
            <person name="Cawley S."/>
            <person name="Dahlke C."/>
            <person name="Davenport L.B."/>
            <person name="Davies P."/>
            <person name="de Pablos B."/>
            <person name="Delcher A."/>
            <person name="Deng Z."/>
            <person name="Mays A.D."/>
            <person name="Dew I."/>
            <person name="Dietz S.M."/>
            <person name="Dodson K."/>
            <person name="Doup L.E."/>
            <person name="Downes M."/>
            <person name="Dugan-Rocha S."/>
            <person name="Dunkov B.C."/>
            <person name="Dunn P."/>
            <person name="Durbin K.J."/>
            <person name="Evangelista C.C."/>
            <person name="Ferraz C."/>
            <person name="Ferriera S."/>
            <person name="Fleischmann W."/>
            <person name="Fosler C."/>
            <person name="Gabrielian A.E."/>
            <person name="Garg N.S."/>
            <person name="Gelbart W.M."/>
            <person name="Glasser K."/>
            <person name="Glodek A."/>
            <person name="Gong F."/>
            <person name="Gorrell J.H."/>
            <person name="Gu Z."/>
            <person name="Guan P."/>
            <person name="Harris M."/>
            <person name="Harris N.L."/>
            <person name="Harvey D."/>
            <person name="Heiman T.J."/>
            <person name="Hernandez J.R."/>
            <person name="Houck J."/>
            <person name="Hostin D."/>
            <person name="Houston K.A."/>
            <person name="Howland T.J."/>
            <person name="Wei M.H."/>
            <person name="Ibegwam C."/>
            <person name="Jalali M."/>
            <person name="Kalush F."/>
            <person name="Karpen G.H."/>
            <person name="Ke Z."/>
            <person name="Kennison J.A."/>
            <person name="Ketchum K.A."/>
            <person name="Kimmel B.E."/>
            <person name="Kodira C.D."/>
            <person name="Kraft C."/>
            <person name="Kravitz S."/>
            <person name="Kulp D."/>
            <person name="Lai Z."/>
            <person name="Lasko P."/>
            <person name="Lei Y."/>
            <person name="Levitsky A.A."/>
            <person name="Li J."/>
            <person name="Li Z."/>
            <person name="Liang Y."/>
            <person name="Lin X."/>
            <person name="Liu X."/>
            <person name="Mattei B."/>
            <person name="McIntosh T.C."/>
            <person name="McLeod M.P."/>
            <person name="McPherson D."/>
            <person name="Merkulov G."/>
            <person name="Milshina N.V."/>
            <person name="Mobarry C."/>
            <person name="Morris J."/>
            <person name="Moshrefi A."/>
            <person name="Mount S.M."/>
            <person name="Moy M."/>
            <person name="Murphy B."/>
            <person name="Murphy L."/>
            <person name="Muzny D.M."/>
            <person name="Nelson D.L."/>
            <person name="Nelson D.R."/>
            <person name="Nelson K.A."/>
            <person name="Nixon K."/>
            <person name="Nusskern D.R."/>
            <person name="Pacleb J.M."/>
            <person name="Palazzolo M."/>
            <person name="Pittman G.S."/>
            <person name="Pan S."/>
            <person name="Pollard J."/>
            <person name="Puri V."/>
            <person name="Reese M.G."/>
            <person name="Reinert K."/>
            <person name="Remington K."/>
            <person name="Saunders R.D."/>
            <person name="Scheeler F."/>
            <person name="Shen H."/>
            <person name="Shue B.C."/>
            <person name="Siden-Kiamos I."/>
            <person name="Simpson M."/>
            <person name="Skupski M.P."/>
            <person name="Smith T."/>
            <person name="Spier E."/>
            <person name="Spradling A.C."/>
            <person name="Stapleton M."/>
            <person name="Strong R."/>
            <person name="Sun E."/>
            <person name="Svirskas R."/>
            <person name="Tector C."/>
            <person name="Turner R."/>
            <person name="Venter E."/>
            <person name="Wang A.H."/>
            <person name="Wang X."/>
            <person name="Wang Z.Y."/>
            <person name="Wassarman D.A."/>
            <person name="Weinstock G.M."/>
            <person name="Weissenbach J."/>
            <person name="Williams S.M."/>
            <person name="WoodageT"/>
            <person name="Worley K.C."/>
            <person name="Wu D."/>
            <person name="Yang S."/>
            <person name="Yao Q.A."/>
            <person name="Ye J."/>
            <person name="Yeh R.F."/>
            <person name="Zaveri J.S."/>
            <person name="Zhan M."/>
            <person name="Zhang G."/>
            <person name="Zhao Q."/>
            <person name="Zheng L."/>
            <person name="Zheng X.H."/>
            <person name="Zhong F.N."/>
            <person name="Zhong W."/>
            <person name="Zhou X."/>
            <person name="Zhu S."/>
            <person name="Zhu X."/>
            <person name="Smith H.O."/>
            <person name="Gibbs R.A."/>
            <person name="Myers E.W."/>
            <person name="Rubin G.M."/>
            <person name="Venter J.C."/>
        </authorList>
    </citation>
    <scope>NUCLEOTIDE SEQUENCE [LARGE SCALE GENOMIC DNA]</scope>
    <source>
        <strain evidence="4">Berkeley</strain>
    </source>
</reference>
<dbReference type="Proteomes" id="UP000000803">
    <property type="component" value="Chromosome 2L"/>
</dbReference>
<proteinExistence type="predicted"/>
<organism evidence="2 4">
    <name type="scientific">Drosophila melanogaster</name>
    <name type="common">Fruit fly</name>
    <dbReference type="NCBI Taxonomy" id="7227"/>
    <lineage>
        <taxon>Eukaryota</taxon>
        <taxon>Metazoa</taxon>
        <taxon>Ecdysozoa</taxon>
        <taxon>Arthropoda</taxon>
        <taxon>Hexapoda</taxon>
        <taxon>Insecta</taxon>
        <taxon>Pterygota</taxon>
        <taxon>Neoptera</taxon>
        <taxon>Endopterygota</taxon>
        <taxon>Diptera</taxon>
        <taxon>Brachycera</taxon>
        <taxon>Muscomorpha</taxon>
        <taxon>Ephydroidea</taxon>
        <taxon>Drosophilidae</taxon>
        <taxon>Drosophila</taxon>
        <taxon>Sophophora</taxon>
    </lineage>
</organism>
<dbReference type="ExpressionAtlas" id="Q8IPY5">
    <property type="expression patterns" value="baseline and differential"/>
</dbReference>
<dbReference type="VEuPathDB" id="VectorBase:FBgn0051948"/>
<dbReference type="UCSC" id="CG31948-RB">
    <property type="organism name" value="d. melanogaster"/>
</dbReference>
<evidence type="ECO:0000313" key="3">
    <source>
        <dbReference type="FlyBase" id="FBgn0051948"/>
    </source>
</evidence>